<protein>
    <submittedName>
        <fullName evidence="1">Uncharacterized protein</fullName>
    </submittedName>
</protein>
<organism evidence="1 2">
    <name type="scientific">Sphagnum troendelagicum</name>
    <dbReference type="NCBI Taxonomy" id="128251"/>
    <lineage>
        <taxon>Eukaryota</taxon>
        <taxon>Viridiplantae</taxon>
        <taxon>Streptophyta</taxon>
        <taxon>Embryophyta</taxon>
        <taxon>Bryophyta</taxon>
        <taxon>Sphagnophytina</taxon>
        <taxon>Sphagnopsida</taxon>
        <taxon>Sphagnales</taxon>
        <taxon>Sphagnaceae</taxon>
        <taxon>Sphagnum</taxon>
    </lineage>
</organism>
<accession>A0ABP0UY11</accession>
<dbReference type="EMBL" id="OZ019900">
    <property type="protein sequence ID" value="CAK9233218.1"/>
    <property type="molecule type" value="Genomic_DNA"/>
</dbReference>
<evidence type="ECO:0000313" key="2">
    <source>
        <dbReference type="Proteomes" id="UP001497512"/>
    </source>
</evidence>
<dbReference type="Proteomes" id="UP001497512">
    <property type="component" value="Chromosome 8"/>
</dbReference>
<proteinExistence type="predicted"/>
<sequence>MWLAKLKAHLQPRDEPVTVKGASGEKMTIPANSEDIAPIKVRLLEQLEEKFFLKPFHVAATYLDPLQKNRLKDYGFTQELIDQGLVYLKDIMRKVGPPKPPATSMFGGMR</sequence>
<evidence type="ECO:0000313" key="1">
    <source>
        <dbReference type="EMBL" id="CAK9233218.1"/>
    </source>
</evidence>
<name>A0ABP0UY11_9BRYO</name>
<keyword evidence="2" id="KW-1185">Reference proteome</keyword>
<gene>
    <name evidence="1" type="ORF">CSSPTR1EN2_LOCUS21376</name>
</gene>
<reference evidence="1" key="1">
    <citation type="submission" date="2024-02" db="EMBL/GenBank/DDBJ databases">
        <authorList>
            <consortium name="ELIXIR-Norway"/>
            <consortium name="Elixir Norway"/>
        </authorList>
    </citation>
    <scope>NUCLEOTIDE SEQUENCE</scope>
</reference>